<feature type="chain" id="PRO_5028841142" evidence="2">
    <location>
        <begin position="23"/>
        <end position="94"/>
    </location>
</feature>
<reference evidence="4" key="2">
    <citation type="submission" date="2020-10" db="UniProtKB">
        <authorList>
            <consortium name="WormBaseParasite"/>
        </authorList>
    </citation>
    <scope>IDENTIFICATION</scope>
</reference>
<sequence length="94" mass="10697">MNSIWLLVILCFFVISVVQVAAMPVLSSDQTIVNAAINDSDAVTSVKLVQHKHRHHHHHKKRRSLSSKAADQEPVVAGRPHKQMMLTKPYWPWP</sequence>
<protein>
    <submittedName>
        <fullName evidence="4">Secreted protein</fullName>
    </submittedName>
</protein>
<evidence type="ECO:0000313" key="4">
    <source>
        <dbReference type="WBParaSite" id="Pan_g14312.t1"/>
    </source>
</evidence>
<organism evidence="3 4">
    <name type="scientific">Panagrellus redivivus</name>
    <name type="common">Microworm</name>
    <dbReference type="NCBI Taxonomy" id="6233"/>
    <lineage>
        <taxon>Eukaryota</taxon>
        <taxon>Metazoa</taxon>
        <taxon>Ecdysozoa</taxon>
        <taxon>Nematoda</taxon>
        <taxon>Chromadorea</taxon>
        <taxon>Rhabditida</taxon>
        <taxon>Tylenchina</taxon>
        <taxon>Panagrolaimomorpha</taxon>
        <taxon>Panagrolaimoidea</taxon>
        <taxon>Panagrolaimidae</taxon>
        <taxon>Panagrellus</taxon>
    </lineage>
</organism>
<keyword evidence="2" id="KW-0732">Signal</keyword>
<evidence type="ECO:0000256" key="2">
    <source>
        <dbReference type="SAM" id="SignalP"/>
    </source>
</evidence>
<feature type="signal peptide" evidence="2">
    <location>
        <begin position="1"/>
        <end position="22"/>
    </location>
</feature>
<evidence type="ECO:0000313" key="3">
    <source>
        <dbReference type="Proteomes" id="UP000492821"/>
    </source>
</evidence>
<dbReference type="WBParaSite" id="Pan_g14312.t1">
    <property type="protein sequence ID" value="Pan_g14312.t1"/>
    <property type="gene ID" value="Pan_g14312"/>
</dbReference>
<accession>A0A7E4UYD0</accession>
<feature type="region of interest" description="Disordered" evidence="1">
    <location>
        <begin position="51"/>
        <end position="78"/>
    </location>
</feature>
<evidence type="ECO:0000256" key="1">
    <source>
        <dbReference type="SAM" id="MobiDB-lite"/>
    </source>
</evidence>
<keyword evidence="3" id="KW-1185">Reference proteome</keyword>
<proteinExistence type="predicted"/>
<reference evidence="3" key="1">
    <citation type="journal article" date="2013" name="Genetics">
        <title>The draft genome and transcriptome of Panagrellus redivivus are shaped by the harsh demands of a free-living lifestyle.</title>
        <authorList>
            <person name="Srinivasan J."/>
            <person name="Dillman A.R."/>
            <person name="Macchietto M.G."/>
            <person name="Heikkinen L."/>
            <person name="Lakso M."/>
            <person name="Fracchia K.M."/>
            <person name="Antoshechkin I."/>
            <person name="Mortazavi A."/>
            <person name="Wong G."/>
            <person name="Sternberg P.W."/>
        </authorList>
    </citation>
    <scope>NUCLEOTIDE SEQUENCE [LARGE SCALE GENOMIC DNA]</scope>
    <source>
        <strain evidence="3">MT8872</strain>
    </source>
</reference>
<dbReference type="AlphaFoldDB" id="A0A7E4UYD0"/>
<feature type="compositionally biased region" description="Basic residues" evidence="1">
    <location>
        <begin position="51"/>
        <end position="65"/>
    </location>
</feature>
<name>A0A7E4UYD0_PANRE</name>
<dbReference type="Proteomes" id="UP000492821">
    <property type="component" value="Unassembled WGS sequence"/>
</dbReference>